<feature type="region of interest" description="Disordered" evidence="1">
    <location>
        <begin position="116"/>
        <end position="149"/>
    </location>
</feature>
<dbReference type="EMBL" id="JABBVZ010000195">
    <property type="protein sequence ID" value="NMP25001.1"/>
    <property type="molecule type" value="Genomic_DNA"/>
</dbReference>
<dbReference type="RefSeq" id="WP_169103201.1">
    <property type="nucleotide sequence ID" value="NZ_JABBVZ010000195.1"/>
</dbReference>
<evidence type="ECO:0000313" key="3">
    <source>
        <dbReference type="EMBL" id="NMP25001.1"/>
    </source>
</evidence>
<reference evidence="3 4" key="1">
    <citation type="submission" date="2020-04" db="EMBL/GenBank/DDBJ databases">
        <authorList>
            <person name="Zhang R."/>
            <person name="Schippers A."/>
        </authorList>
    </citation>
    <scope>NUCLEOTIDE SEQUENCE [LARGE SCALE GENOMIC DNA]</scope>
    <source>
        <strain evidence="3 4">DSM 109850</strain>
    </source>
</reference>
<evidence type="ECO:0000256" key="2">
    <source>
        <dbReference type="SAM" id="SignalP"/>
    </source>
</evidence>
<evidence type="ECO:0000313" key="4">
    <source>
        <dbReference type="Proteomes" id="UP000533476"/>
    </source>
</evidence>
<gene>
    <name evidence="3" type="ORF">HIJ39_22090</name>
</gene>
<keyword evidence="4" id="KW-1185">Reference proteome</keyword>
<feature type="chain" id="PRO_5030887881" evidence="2">
    <location>
        <begin position="22"/>
        <end position="149"/>
    </location>
</feature>
<feature type="signal peptide" evidence="2">
    <location>
        <begin position="1"/>
        <end position="21"/>
    </location>
</feature>
<organism evidence="3 4">
    <name type="scientific">Sulfobacillus harzensis</name>
    <dbReference type="NCBI Taxonomy" id="2729629"/>
    <lineage>
        <taxon>Bacteria</taxon>
        <taxon>Bacillati</taxon>
        <taxon>Bacillota</taxon>
        <taxon>Clostridia</taxon>
        <taxon>Eubacteriales</taxon>
        <taxon>Clostridiales Family XVII. Incertae Sedis</taxon>
        <taxon>Sulfobacillus</taxon>
    </lineage>
</organism>
<accession>A0A7Y0L8X5</accession>
<dbReference type="AlphaFoldDB" id="A0A7Y0L8X5"/>
<comment type="caution">
    <text evidence="3">The sequence shown here is derived from an EMBL/GenBank/DDBJ whole genome shotgun (WGS) entry which is preliminary data.</text>
</comment>
<evidence type="ECO:0000256" key="1">
    <source>
        <dbReference type="SAM" id="MobiDB-lite"/>
    </source>
</evidence>
<proteinExistence type="predicted"/>
<sequence length="149" mass="15881">MKTRALTVTSAALAMGIAAVAAGCGSTSHSAASAGATGTLTTAVTPATNLDWFLPIDPASNNYIYNATLDDQIFKPLIFLNDQYHIVWKSSVASKITYNHTGTVYHVFLSRKWRGPTVNPSPPRTCCLPGTSSRPHHPRRLPPPGPIPA</sequence>
<name>A0A7Y0L8X5_9FIRM</name>
<dbReference type="PROSITE" id="PS51257">
    <property type="entry name" value="PROKAR_LIPOPROTEIN"/>
    <property type="match status" value="1"/>
</dbReference>
<keyword evidence="2" id="KW-0732">Signal</keyword>
<protein>
    <submittedName>
        <fullName evidence="3">Uncharacterized protein</fullName>
    </submittedName>
</protein>
<dbReference type="Proteomes" id="UP000533476">
    <property type="component" value="Unassembled WGS sequence"/>
</dbReference>